<dbReference type="EMBL" id="PXOT01000018">
    <property type="protein sequence ID" value="PSG92643.1"/>
    <property type="molecule type" value="Genomic_DNA"/>
</dbReference>
<organism evidence="1 2">
    <name type="scientific">Mesoflavibacter zeaxanthinifaciens subsp. sabulilitoris</name>
    <dbReference type="NCBI Taxonomy" id="1520893"/>
    <lineage>
        <taxon>Bacteria</taxon>
        <taxon>Pseudomonadati</taxon>
        <taxon>Bacteroidota</taxon>
        <taxon>Flavobacteriia</taxon>
        <taxon>Flavobacteriales</taxon>
        <taxon>Flavobacteriaceae</taxon>
        <taxon>Mesoflavibacter</taxon>
    </lineage>
</organism>
<protein>
    <submittedName>
        <fullName evidence="1">Uncharacterized protein</fullName>
    </submittedName>
</protein>
<comment type="caution">
    <text evidence="1">The sequence shown here is derived from an EMBL/GenBank/DDBJ whole genome shotgun (WGS) entry which is preliminary data.</text>
</comment>
<sequence length="132" mass="15033">MILKVTYKLTALFLTFVLLANNINNVVIVTDFVINQEIIAKTLCIQKENQKGCNGKCQLTIELAENNTNSNQNAPLPDNERTHLDFFVINTFRHLNVEEFSQISQLHSNLYYKIKAPTTGFYTIDTPPPNLC</sequence>
<dbReference type="Proteomes" id="UP000238430">
    <property type="component" value="Unassembled WGS sequence"/>
</dbReference>
<name>A0A2T1NI97_9FLAO</name>
<evidence type="ECO:0000313" key="1">
    <source>
        <dbReference type="EMBL" id="PSG92643.1"/>
    </source>
</evidence>
<reference evidence="1 2" key="1">
    <citation type="submission" date="2018-03" db="EMBL/GenBank/DDBJ databases">
        <title>Mesoflavibacter sp. HG37 and Mesoflavibacter sp. HG96 sp.nov., two marine bacteria isolated from seawater of Western Pacific Ocean.</title>
        <authorList>
            <person name="Cheng H."/>
            <person name="Wu Y.-H."/>
            <person name="Guo L.-L."/>
            <person name="Xu X.-W."/>
        </authorList>
    </citation>
    <scope>NUCLEOTIDE SEQUENCE [LARGE SCALE GENOMIC DNA]</scope>
    <source>
        <strain evidence="1 2">KCTC 42117</strain>
    </source>
</reference>
<accession>A0A2T1NI97</accession>
<gene>
    <name evidence="1" type="ORF">C7H61_04150</name>
</gene>
<dbReference type="AlphaFoldDB" id="A0A2T1NI97"/>
<keyword evidence="2" id="KW-1185">Reference proteome</keyword>
<evidence type="ECO:0000313" key="2">
    <source>
        <dbReference type="Proteomes" id="UP000238430"/>
    </source>
</evidence>
<proteinExistence type="predicted"/>